<dbReference type="GO" id="GO:0004124">
    <property type="term" value="F:cysteine synthase activity"/>
    <property type="evidence" value="ECO:0007669"/>
    <property type="project" value="UniProtKB-EC"/>
</dbReference>
<evidence type="ECO:0000259" key="12">
    <source>
        <dbReference type="Pfam" id="PF00291"/>
    </source>
</evidence>
<dbReference type="GO" id="GO:0006535">
    <property type="term" value="P:cysteine biosynthetic process from serine"/>
    <property type="evidence" value="ECO:0007669"/>
    <property type="project" value="InterPro"/>
</dbReference>
<dbReference type="NCBIfam" id="TIGR01139">
    <property type="entry name" value="cysK"/>
    <property type="match status" value="1"/>
</dbReference>
<dbReference type="Proteomes" id="UP000239899">
    <property type="component" value="Unassembled WGS sequence"/>
</dbReference>
<feature type="domain" description="Tryptophan synthase beta chain-like PALP" evidence="12">
    <location>
        <begin position="47"/>
        <end position="331"/>
    </location>
</feature>
<name>A0A2P6TWW5_CHLSO</name>
<dbReference type="PANTHER" id="PTHR10314">
    <property type="entry name" value="CYSTATHIONINE BETA-SYNTHASE"/>
    <property type="match status" value="1"/>
</dbReference>
<dbReference type="InterPro" id="IPR005859">
    <property type="entry name" value="CysK"/>
</dbReference>
<evidence type="ECO:0000256" key="6">
    <source>
        <dbReference type="ARBA" id="ARBA00022679"/>
    </source>
</evidence>
<dbReference type="InterPro" id="IPR001926">
    <property type="entry name" value="TrpB-like_PALP"/>
</dbReference>
<comment type="pathway">
    <text evidence="2">Amino-acid biosynthesis; L-cysteine biosynthesis; L-cysteine from L-serine: step 2/2.</text>
</comment>
<feature type="modified residue" description="N6-(pyridoxal phosphate)lysine" evidence="11">
    <location>
        <position position="81"/>
    </location>
</feature>
<dbReference type="CDD" id="cd01561">
    <property type="entry name" value="CBS_like"/>
    <property type="match status" value="1"/>
</dbReference>
<gene>
    <name evidence="13" type="ORF">C2E21_2726</name>
</gene>
<comment type="cofactor">
    <cofactor evidence="1 10">
        <name>pyridoxal 5'-phosphate</name>
        <dbReference type="ChEBI" id="CHEBI:597326"/>
    </cofactor>
</comment>
<evidence type="ECO:0000256" key="5">
    <source>
        <dbReference type="ARBA" id="ARBA00022605"/>
    </source>
</evidence>
<dbReference type="GO" id="GO:0005737">
    <property type="term" value="C:cytoplasm"/>
    <property type="evidence" value="ECO:0007669"/>
    <property type="project" value="UniProtKB-ARBA"/>
</dbReference>
<comment type="catalytic activity">
    <reaction evidence="9">
        <text>O-acetyl-L-serine + hydrogen sulfide = L-cysteine + acetate</text>
        <dbReference type="Rhea" id="RHEA:14829"/>
        <dbReference type="ChEBI" id="CHEBI:29919"/>
        <dbReference type="ChEBI" id="CHEBI:30089"/>
        <dbReference type="ChEBI" id="CHEBI:35235"/>
        <dbReference type="ChEBI" id="CHEBI:58340"/>
        <dbReference type="EC" id="2.5.1.47"/>
    </reaction>
</comment>
<dbReference type="FunFam" id="3.40.50.1100:FF:000067">
    <property type="entry name" value="Cysteine synthase"/>
    <property type="match status" value="1"/>
</dbReference>
<dbReference type="AlphaFoldDB" id="A0A2P6TWW5"/>
<dbReference type="EMBL" id="LHPG02000005">
    <property type="protein sequence ID" value="PRW58555.1"/>
    <property type="molecule type" value="Genomic_DNA"/>
</dbReference>
<dbReference type="Pfam" id="PF00291">
    <property type="entry name" value="PALP"/>
    <property type="match status" value="1"/>
</dbReference>
<feature type="binding site" evidence="10">
    <location>
        <begin position="216"/>
        <end position="220"/>
    </location>
    <ligand>
        <name>pyridoxal 5'-phosphate</name>
        <dbReference type="ChEBI" id="CHEBI:597326"/>
    </ligand>
</feature>
<keyword evidence="6" id="KW-0808">Transferase</keyword>
<keyword evidence="5" id="KW-0028">Amino-acid biosynthesis</keyword>
<evidence type="ECO:0000256" key="4">
    <source>
        <dbReference type="ARBA" id="ARBA00012681"/>
    </source>
</evidence>
<keyword evidence="7 10" id="KW-0663">Pyridoxal phosphate</keyword>
<dbReference type="InterPro" id="IPR036052">
    <property type="entry name" value="TrpB-like_PALP_sf"/>
</dbReference>
<comment type="caution">
    <text evidence="13">The sequence shown here is derived from an EMBL/GenBank/DDBJ whole genome shotgun (WGS) entry which is preliminary data.</text>
</comment>
<comment type="similarity">
    <text evidence="3">Belongs to the cysteine synthase/cystathionine beta-synthase family.</text>
</comment>
<proteinExistence type="inferred from homology"/>
<keyword evidence="14" id="KW-1185">Reference proteome</keyword>
<dbReference type="Gene3D" id="3.40.50.1100">
    <property type="match status" value="2"/>
</dbReference>
<accession>A0A2P6TWW5</accession>
<dbReference type="EC" id="2.5.1.47" evidence="4"/>
<feature type="binding site" evidence="10">
    <location>
        <position position="112"/>
    </location>
    <ligand>
        <name>pyridoxal 5'-phosphate</name>
        <dbReference type="ChEBI" id="CHEBI:597326"/>
    </ligand>
</feature>
<sequence>MAPGALVQVPSLPLDLKSAQAPVAPSVFPDTRSAATAGTGVAKHIGDLVGGTPHILLKEGDEKSARVIAKLEANNPLASVKDRIAKAMVDDAEAKGIITPGKTTLVEATSGNTGVALAMYAAAKGYRFIVTMPAFCSLERRVLQKAFGAELILTDPAKGCIGAFEKALEVLEREPDTHMLNQFDNKANPDVHYRTTGPEIWRATEGKVDIFISGVGTGGTVTGVGRFLKEQNPDIKIIAVEPTESPVISGGKHTPHLIQGMGAGFVPPVLDTALLDEVVTVSSQEALEASQRYAREKGIFVGISSGATGTAAERVAARPENAGKTIVVMFSSFGERYLSTALFDALKKEAEEQAFEPWVEKVPFHL</sequence>
<dbReference type="InterPro" id="IPR050214">
    <property type="entry name" value="Cys_Synth/Cystath_Beta-Synth"/>
</dbReference>
<evidence type="ECO:0000256" key="8">
    <source>
        <dbReference type="ARBA" id="ARBA00023192"/>
    </source>
</evidence>
<dbReference type="InterPro" id="IPR005856">
    <property type="entry name" value="Cys_synth"/>
</dbReference>
<protein>
    <recommendedName>
        <fullName evidence="4">cysteine synthase</fullName>
        <ecNumber evidence="4">2.5.1.47</ecNumber>
    </recommendedName>
</protein>
<organism evidence="13 14">
    <name type="scientific">Chlorella sorokiniana</name>
    <name type="common">Freshwater green alga</name>
    <dbReference type="NCBI Taxonomy" id="3076"/>
    <lineage>
        <taxon>Eukaryota</taxon>
        <taxon>Viridiplantae</taxon>
        <taxon>Chlorophyta</taxon>
        <taxon>core chlorophytes</taxon>
        <taxon>Trebouxiophyceae</taxon>
        <taxon>Chlorellales</taxon>
        <taxon>Chlorellaceae</taxon>
        <taxon>Chlorella clade</taxon>
        <taxon>Chlorella</taxon>
    </lineage>
</organism>
<feature type="binding site" evidence="10">
    <location>
        <position position="304"/>
    </location>
    <ligand>
        <name>pyridoxal 5'-phosphate</name>
        <dbReference type="ChEBI" id="CHEBI:597326"/>
    </ligand>
</feature>
<evidence type="ECO:0000256" key="9">
    <source>
        <dbReference type="ARBA" id="ARBA00047931"/>
    </source>
</evidence>
<evidence type="ECO:0000256" key="3">
    <source>
        <dbReference type="ARBA" id="ARBA00007103"/>
    </source>
</evidence>
<keyword evidence="8" id="KW-0198">Cysteine biosynthesis</keyword>
<evidence type="ECO:0000256" key="1">
    <source>
        <dbReference type="ARBA" id="ARBA00001933"/>
    </source>
</evidence>
<evidence type="ECO:0000256" key="11">
    <source>
        <dbReference type="PIRSR" id="PIRSR605856-51"/>
    </source>
</evidence>
<dbReference type="STRING" id="3076.A0A2P6TWW5"/>
<evidence type="ECO:0000313" key="14">
    <source>
        <dbReference type="Proteomes" id="UP000239899"/>
    </source>
</evidence>
<evidence type="ECO:0000256" key="10">
    <source>
        <dbReference type="PIRSR" id="PIRSR605856-50"/>
    </source>
</evidence>
<reference evidence="13 14" key="1">
    <citation type="journal article" date="2018" name="Plant J.">
        <title>Genome sequences of Chlorella sorokiniana UTEX 1602 and Micractinium conductrix SAG 241.80: implications to maltose excretion by a green alga.</title>
        <authorList>
            <person name="Arriola M.B."/>
            <person name="Velmurugan N."/>
            <person name="Zhang Y."/>
            <person name="Plunkett M.H."/>
            <person name="Hondzo H."/>
            <person name="Barney B.M."/>
        </authorList>
    </citation>
    <scope>NUCLEOTIDE SEQUENCE [LARGE SCALE GENOMIC DNA]</scope>
    <source>
        <strain evidence="14">UTEX 1602</strain>
    </source>
</reference>
<dbReference type="OrthoDB" id="10259545at2759"/>
<dbReference type="SUPFAM" id="SSF53686">
    <property type="entry name" value="Tryptophan synthase beta subunit-like PLP-dependent enzymes"/>
    <property type="match status" value="1"/>
</dbReference>
<evidence type="ECO:0000313" key="13">
    <source>
        <dbReference type="EMBL" id="PRW58555.1"/>
    </source>
</evidence>
<dbReference type="NCBIfam" id="TIGR01136">
    <property type="entry name" value="cysKM"/>
    <property type="match status" value="1"/>
</dbReference>
<evidence type="ECO:0000256" key="7">
    <source>
        <dbReference type="ARBA" id="ARBA00022898"/>
    </source>
</evidence>
<evidence type="ECO:0000256" key="2">
    <source>
        <dbReference type="ARBA" id="ARBA00004962"/>
    </source>
</evidence>